<evidence type="ECO:0000313" key="2">
    <source>
        <dbReference type="Proteomes" id="UP000199060"/>
    </source>
</evidence>
<evidence type="ECO:0008006" key="3">
    <source>
        <dbReference type="Google" id="ProtNLM"/>
    </source>
</evidence>
<dbReference type="OrthoDB" id="835896at2"/>
<dbReference type="AlphaFoldDB" id="A0A1G6QDR8"/>
<reference evidence="2" key="1">
    <citation type="submission" date="2016-10" db="EMBL/GenBank/DDBJ databases">
        <authorList>
            <person name="Varghese N."/>
            <person name="Submissions S."/>
        </authorList>
    </citation>
    <scope>NUCLEOTIDE SEQUENCE [LARGE SCALE GENOMIC DNA]</scope>
    <source>
        <strain evidence="2">DSM 23095</strain>
    </source>
</reference>
<evidence type="ECO:0000313" key="1">
    <source>
        <dbReference type="EMBL" id="SDC90529.1"/>
    </source>
</evidence>
<keyword evidence="2" id="KW-1185">Reference proteome</keyword>
<protein>
    <recommendedName>
        <fullName evidence="3">6-bladed beta-propeller protein</fullName>
    </recommendedName>
</protein>
<proteinExistence type="predicted"/>
<accession>A0A1G6QDR8</accession>
<sequence length="391" mass="44417">MKKVSRFYLIGFILFLVSCSGDKEEARSAAPLSEQALKFEIYDSLVVDYLGNLLLMDISPDGENYLMIDQNTDTIFVTNPEGEIQEKLFLKGEGPGLYKDSRWGLAKYISNQEFILSTGSSFFRFTNTGELQEKYELGFSVYSTLQIPNGDNIKVQGNQIYANISGRDIDEWGAGGTDFQQNARQVEVLDLTTGKFEPAIKFPKSSKFSSTEKAYFDLLYFRQLTVTKDSLFLIFRNEPKIFGYPINDLGQAPSVKTIPFKNFIENEPKSDKVSDSFNIRDLFVGTINGIHYTEDRDFLIDYLSGLSEEEFQKANSETGGNFSKIFEIAEKFNEGGFVLFDGSQLSPIIDKPEIIGNLTKYISKDEIWFSLNFSEAENDYSVIYKTKLVRQ</sequence>
<dbReference type="Proteomes" id="UP000199060">
    <property type="component" value="Unassembled WGS sequence"/>
</dbReference>
<gene>
    <name evidence="1" type="ORF">SAMN04488104_10098</name>
</gene>
<dbReference type="PROSITE" id="PS51257">
    <property type="entry name" value="PROKAR_LIPOPROTEIN"/>
    <property type="match status" value="1"/>
</dbReference>
<dbReference type="STRING" id="686796.SAMN04488104_10098"/>
<organism evidence="1 2">
    <name type="scientific">Algoriphagus faecimaris</name>
    <dbReference type="NCBI Taxonomy" id="686796"/>
    <lineage>
        <taxon>Bacteria</taxon>
        <taxon>Pseudomonadati</taxon>
        <taxon>Bacteroidota</taxon>
        <taxon>Cytophagia</taxon>
        <taxon>Cytophagales</taxon>
        <taxon>Cyclobacteriaceae</taxon>
        <taxon>Algoriphagus</taxon>
    </lineage>
</organism>
<dbReference type="RefSeq" id="WP_087938476.1">
    <property type="nucleotide sequence ID" value="NZ_FNAC01000009.1"/>
</dbReference>
<dbReference type="EMBL" id="FNAC01000009">
    <property type="protein sequence ID" value="SDC90529.1"/>
    <property type="molecule type" value="Genomic_DNA"/>
</dbReference>
<name>A0A1G6QDR8_9BACT</name>